<keyword evidence="1" id="KW-0808">Transferase</keyword>
<organism evidence="1">
    <name type="scientific">Tanacetum cinerariifolium</name>
    <name type="common">Dalmatian daisy</name>
    <name type="synonym">Chrysanthemum cinerariifolium</name>
    <dbReference type="NCBI Taxonomy" id="118510"/>
    <lineage>
        <taxon>Eukaryota</taxon>
        <taxon>Viridiplantae</taxon>
        <taxon>Streptophyta</taxon>
        <taxon>Embryophyta</taxon>
        <taxon>Tracheophyta</taxon>
        <taxon>Spermatophyta</taxon>
        <taxon>Magnoliopsida</taxon>
        <taxon>eudicotyledons</taxon>
        <taxon>Gunneridae</taxon>
        <taxon>Pentapetalae</taxon>
        <taxon>asterids</taxon>
        <taxon>campanulids</taxon>
        <taxon>Asterales</taxon>
        <taxon>Asteraceae</taxon>
        <taxon>Asteroideae</taxon>
        <taxon>Anthemideae</taxon>
        <taxon>Anthemidinae</taxon>
        <taxon>Tanacetum</taxon>
    </lineage>
</organism>
<dbReference type="GO" id="GO:0003964">
    <property type="term" value="F:RNA-directed DNA polymerase activity"/>
    <property type="evidence" value="ECO:0007669"/>
    <property type="project" value="UniProtKB-KW"/>
</dbReference>
<dbReference type="PANTHER" id="PTHR33710">
    <property type="entry name" value="BNAC02G09200D PROTEIN"/>
    <property type="match status" value="1"/>
</dbReference>
<protein>
    <submittedName>
        <fullName evidence="1">RNA-directed DNA polymerase, eukaryota</fullName>
    </submittedName>
</protein>
<dbReference type="AlphaFoldDB" id="A0A699KYM9"/>
<gene>
    <name evidence="1" type="ORF">Tci_683197</name>
</gene>
<sequence length="384" mass="43387">MLWEYLMHVMASWKGDVIIIGDFNEVWYSNESFRSNFNVKGANAFNSFIIQAGLKEIPFGGCSFTWCHKSGSKMSKLDRFLISECLLSVCPTLSSITLDRFLSDHRPILLRESTYDYGPSPFWFFKYWAEVDGFKKLIVKTWSDNAACGSNDMLNPMYKLKNLKKKIRGWNSMRQSFKNSKIMLKSKLVDVELVIDKGNASEERMDMEADVTIKEIKNTVWDCGTNKSPGPDGFSFDFYRRFWSMIQKDVVAAVKCFFHYGSIPKGCNSSFIALIPKIPDAKMVKDFRPISLIGRLYKIIAKILANRLVTVLGDNVVDAGMFKGIVLNSSMVLSHMASGLSMNMFKSKIIGIAVNGDKVDQVAHRIGCGILEVPFTYLGSKVRG</sequence>
<dbReference type="SUPFAM" id="SSF56219">
    <property type="entry name" value="DNase I-like"/>
    <property type="match status" value="1"/>
</dbReference>
<dbReference type="PANTHER" id="PTHR33710:SF64">
    <property type="entry name" value="ENDONUCLEASE_EXONUCLEASE_PHOSPHATASE DOMAIN-CONTAINING PROTEIN"/>
    <property type="match status" value="1"/>
</dbReference>
<dbReference type="EMBL" id="BKCJ010554620">
    <property type="protein sequence ID" value="GFB11226.1"/>
    <property type="molecule type" value="Genomic_DNA"/>
</dbReference>
<feature type="non-terminal residue" evidence="1">
    <location>
        <position position="384"/>
    </location>
</feature>
<proteinExistence type="predicted"/>
<dbReference type="InterPro" id="IPR036691">
    <property type="entry name" value="Endo/exonu/phosph_ase_sf"/>
</dbReference>
<name>A0A699KYM9_TANCI</name>
<comment type="caution">
    <text evidence="1">The sequence shown here is derived from an EMBL/GenBank/DDBJ whole genome shotgun (WGS) entry which is preliminary data.</text>
</comment>
<keyword evidence="1" id="KW-0695">RNA-directed DNA polymerase</keyword>
<keyword evidence="1" id="KW-0548">Nucleotidyltransferase</keyword>
<accession>A0A699KYM9</accession>
<reference evidence="1" key="1">
    <citation type="journal article" date="2019" name="Sci. Rep.">
        <title>Draft genome of Tanacetum cinerariifolium, the natural source of mosquito coil.</title>
        <authorList>
            <person name="Yamashiro T."/>
            <person name="Shiraishi A."/>
            <person name="Satake H."/>
            <person name="Nakayama K."/>
        </authorList>
    </citation>
    <scope>NUCLEOTIDE SEQUENCE</scope>
</reference>
<evidence type="ECO:0000313" key="1">
    <source>
        <dbReference type="EMBL" id="GFB11226.1"/>
    </source>
</evidence>
<dbReference type="Gene3D" id="3.60.10.10">
    <property type="entry name" value="Endonuclease/exonuclease/phosphatase"/>
    <property type="match status" value="1"/>
</dbReference>